<proteinExistence type="predicted"/>
<evidence type="ECO:0000313" key="3">
    <source>
        <dbReference type="Proteomes" id="UP000176282"/>
    </source>
</evidence>
<dbReference type="InterPro" id="IPR051797">
    <property type="entry name" value="TrmB-like"/>
</dbReference>
<name>A0A1F6M4K2_9BACT</name>
<gene>
    <name evidence="2" type="ORF">A3J66_04450</name>
</gene>
<reference evidence="2 3" key="1">
    <citation type="journal article" date="2016" name="Nat. Commun.">
        <title>Thousands of microbial genomes shed light on interconnected biogeochemical processes in an aquifer system.</title>
        <authorList>
            <person name="Anantharaman K."/>
            <person name="Brown C.T."/>
            <person name="Hug L.A."/>
            <person name="Sharon I."/>
            <person name="Castelle C.J."/>
            <person name="Probst A.J."/>
            <person name="Thomas B.C."/>
            <person name="Singh A."/>
            <person name="Wilkins M.J."/>
            <person name="Karaoz U."/>
            <person name="Brodie E.L."/>
            <person name="Williams K.H."/>
            <person name="Hubbard S.S."/>
            <person name="Banfield J.F."/>
        </authorList>
    </citation>
    <scope>NUCLEOTIDE SEQUENCE [LARGE SCALE GENOMIC DNA]</scope>
</reference>
<dbReference type="InterPro" id="IPR036388">
    <property type="entry name" value="WH-like_DNA-bd_sf"/>
</dbReference>
<dbReference type="SUPFAM" id="SSF46785">
    <property type="entry name" value="Winged helix' DNA-binding domain"/>
    <property type="match status" value="1"/>
</dbReference>
<dbReference type="PANTHER" id="PTHR34293:SF1">
    <property type="entry name" value="HTH-TYPE TRANSCRIPTIONAL REGULATOR TRMBL2"/>
    <property type="match status" value="1"/>
</dbReference>
<dbReference type="EMBL" id="MFQB01000035">
    <property type="protein sequence ID" value="OGH66498.1"/>
    <property type="molecule type" value="Genomic_DNA"/>
</dbReference>
<protein>
    <recommendedName>
        <fullName evidence="1">Transcription regulator TrmB N-terminal domain-containing protein</fullName>
    </recommendedName>
</protein>
<comment type="caution">
    <text evidence="2">The sequence shown here is derived from an EMBL/GenBank/DDBJ whole genome shotgun (WGS) entry which is preliminary data.</text>
</comment>
<sequence length="252" mass="28963">MDLKKSLTELGLSETEALVYLACLQLGAGSVLHIAETASLKRPTVYLILENLEQQGLIKKTHKGSKTLFQAASPQKILHDTQTKEKLAREILPSLQAIHNLDPEKPNITIADGIAGVRRTYRDIFAYLRTHPNEELLIFGALKDALDYFEKEVLNYFYTSLSESKNPTREIGNDDVETRRYYRESFRINPRHHIRLIRNEGRFTQSDNMIYGNTLVLFSLRKQIFATQITSANIVQTYRTLFEMAWRSAKTI</sequence>
<dbReference type="STRING" id="1798680.A3J66_04450"/>
<dbReference type="Proteomes" id="UP000176282">
    <property type="component" value="Unassembled WGS sequence"/>
</dbReference>
<organism evidence="2 3">
    <name type="scientific">Candidatus Magasanikbacteria bacterium RIFCSPHIGHO2_02_FULL_47_14</name>
    <dbReference type="NCBI Taxonomy" id="1798680"/>
    <lineage>
        <taxon>Bacteria</taxon>
        <taxon>Candidatus Magasanikiibacteriota</taxon>
    </lineage>
</organism>
<dbReference type="AlphaFoldDB" id="A0A1F6M4K2"/>
<feature type="domain" description="Transcription regulator TrmB N-terminal" evidence="1">
    <location>
        <begin position="7"/>
        <end position="74"/>
    </location>
</feature>
<dbReference type="Pfam" id="PF01978">
    <property type="entry name" value="TrmB"/>
    <property type="match status" value="1"/>
</dbReference>
<evidence type="ECO:0000313" key="2">
    <source>
        <dbReference type="EMBL" id="OGH66498.1"/>
    </source>
</evidence>
<dbReference type="Gene3D" id="1.10.10.10">
    <property type="entry name" value="Winged helix-like DNA-binding domain superfamily/Winged helix DNA-binding domain"/>
    <property type="match status" value="1"/>
</dbReference>
<accession>A0A1F6M4K2</accession>
<dbReference type="InterPro" id="IPR036390">
    <property type="entry name" value="WH_DNA-bd_sf"/>
</dbReference>
<evidence type="ECO:0000259" key="1">
    <source>
        <dbReference type="Pfam" id="PF01978"/>
    </source>
</evidence>
<dbReference type="PANTHER" id="PTHR34293">
    <property type="entry name" value="HTH-TYPE TRANSCRIPTIONAL REGULATOR TRMBL2"/>
    <property type="match status" value="1"/>
</dbReference>
<dbReference type="InterPro" id="IPR002831">
    <property type="entry name" value="Tscrpt_reg_TrmB_N"/>
</dbReference>